<dbReference type="AlphaFoldDB" id="A0ABD3P3Y9"/>
<dbReference type="InterPro" id="IPR051681">
    <property type="entry name" value="Ser/Thr_Kinases-Pseudokinases"/>
</dbReference>
<dbReference type="EMBL" id="JALLPJ020000858">
    <property type="protein sequence ID" value="KAL3781185.1"/>
    <property type="molecule type" value="Genomic_DNA"/>
</dbReference>
<gene>
    <name evidence="2" type="ORF">ACHAWO_010244</name>
</gene>
<accession>A0ABD3P3Y9</accession>
<dbReference type="Pfam" id="PF00069">
    <property type="entry name" value="Pkinase"/>
    <property type="match status" value="1"/>
</dbReference>
<evidence type="ECO:0000313" key="3">
    <source>
        <dbReference type="Proteomes" id="UP001530400"/>
    </source>
</evidence>
<dbReference type="Gene3D" id="1.10.510.10">
    <property type="entry name" value="Transferase(Phosphotransferase) domain 1"/>
    <property type="match status" value="1"/>
</dbReference>
<evidence type="ECO:0000313" key="2">
    <source>
        <dbReference type="EMBL" id="KAL3781185.1"/>
    </source>
</evidence>
<organism evidence="2 3">
    <name type="scientific">Cyclotella atomus</name>
    <dbReference type="NCBI Taxonomy" id="382360"/>
    <lineage>
        <taxon>Eukaryota</taxon>
        <taxon>Sar</taxon>
        <taxon>Stramenopiles</taxon>
        <taxon>Ochrophyta</taxon>
        <taxon>Bacillariophyta</taxon>
        <taxon>Coscinodiscophyceae</taxon>
        <taxon>Thalassiosirophycidae</taxon>
        <taxon>Stephanodiscales</taxon>
        <taxon>Stephanodiscaceae</taxon>
        <taxon>Cyclotella</taxon>
    </lineage>
</organism>
<dbReference type="InterPro" id="IPR011009">
    <property type="entry name" value="Kinase-like_dom_sf"/>
</dbReference>
<name>A0ABD3P3Y9_9STRA</name>
<dbReference type="PROSITE" id="PS50011">
    <property type="entry name" value="PROTEIN_KINASE_DOM"/>
    <property type="match status" value="1"/>
</dbReference>
<dbReference type="InterPro" id="IPR000719">
    <property type="entry name" value="Prot_kinase_dom"/>
</dbReference>
<keyword evidence="3" id="KW-1185">Reference proteome</keyword>
<comment type="caution">
    <text evidence="2">The sequence shown here is derived from an EMBL/GenBank/DDBJ whole genome shotgun (WGS) entry which is preliminary data.</text>
</comment>
<dbReference type="Proteomes" id="UP001530400">
    <property type="component" value="Unassembled WGS sequence"/>
</dbReference>
<proteinExistence type="predicted"/>
<sequence length="533" mass="60755">MSRSKIPEEFRASFLHEEDDLEELILGNGDEEKDTGGVDYERLLSIVEDGEESPDKKEDCEDFHASATSVAESTGSISATPMTPHRMSADKFVNMCKSFRVTSPHKMASMAASGVKERFRESLSESLMEDYNKKDCIAPFSTKEIVLGKKLGSGEFSHVYLVKAFRINNDLVGNTASEEEMDVRKYMKGREKYRDTNRSSYALKHLRPELLEKYQNTEYAQFASDLVQEAEFLSLLQHPNIIKLRGTSVDDWMGFEQGPKGYFLIIDRLDDTLDNRIGKWKKGGKGSFIKTIKRRDSEESLEKDLLSEQLEVLLQIAAAFVYLHERNIIFRDLKPANVGFDVRGDVKLFDFGLAKMMPADGDCYNEPFEMSGAGSPRYMAPEVLGNEPMYNLKADVYTFGILMWEVLSLKKPYAFTRSMAALVDHVVFDGGRPEINPDWPYLIRDVLQMTFETSPDERPQMDFILETIRSQLKHMRDGDDSKLRNSYLLRRRSMASMRNLQGAKKPSKARQIRSNLAASITKLGRQLSLSEKD</sequence>
<reference evidence="2 3" key="1">
    <citation type="submission" date="2024-10" db="EMBL/GenBank/DDBJ databases">
        <title>Updated reference genomes for cyclostephanoid diatoms.</title>
        <authorList>
            <person name="Roberts W.R."/>
            <person name="Alverson A.J."/>
        </authorList>
    </citation>
    <scope>NUCLEOTIDE SEQUENCE [LARGE SCALE GENOMIC DNA]</scope>
    <source>
        <strain evidence="2 3">AJA010-31</strain>
    </source>
</reference>
<protein>
    <recommendedName>
        <fullName evidence="1">Protein kinase domain-containing protein</fullName>
    </recommendedName>
</protein>
<dbReference type="SUPFAM" id="SSF56112">
    <property type="entry name" value="Protein kinase-like (PK-like)"/>
    <property type="match status" value="1"/>
</dbReference>
<feature type="domain" description="Protein kinase" evidence="1">
    <location>
        <begin position="145"/>
        <end position="472"/>
    </location>
</feature>
<dbReference type="SMART" id="SM00220">
    <property type="entry name" value="S_TKc"/>
    <property type="match status" value="1"/>
</dbReference>
<dbReference type="PANTHER" id="PTHR44329">
    <property type="entry name" value="SERINE/THREONINE-PROTEIN KINASE TNNI3K-RELATED"/>
    <property type="match status" value="1"/>
</dbReference>
<evidence type="ECO:0000259" key="1">
    <source>
        <dbReference type="PROSITE" id="PS50011"/>
    </source>
</evidence>
<dbReference type="Gene3D" id="3.30.200.20">
    <property type="entry name" value="Phosphorylase Kinase, domain 1"/>
    <property type="match status" value="1"/>
</dbReference>